<dbReference type="PANTHER" id="PTHR11699">
    <property type="entry name" value="ALDEHYDE DEHYDROGENASE-RELATED"/>
    <property type="match status" value="1"/>
</dbReference>
<evidence type="ECO:0000313" key="5">
    <source>
        <dbReference type="EMBL" id="CAB4763805.1"/>
    </source>
</evidence>
<keyword evidence="2" id="KW-0560">Oxidoreductase</keyword>
<dbReference type="GO" id="GO:0016620">
    <property type="term" value="F:oxidoreductase activity, acting on the aldehyde or oxo group of donors, NAD or NADP as acceptor"/>
    <property type="evidence" value="ECO:0007669"/>
    <property type="project" value="InterPro"/>
</dbReference>
<dbReference type="Gene3D" id="3.40.309.10">
    <property type="entry name" value="Aldehyde Dehydrogenase, Chain A, domain 2"/>
    <property type="match status" value="1"/>
</dbReference>
<dbReference type="AlphaFoldDB" id="A0A6J6UXK7"/>
<dbReference type="EMBL" id="CAEZZQ010000002">
    <property type="protein sequence ID" value="CAB4763805.1"/>
    <property type="molecule type" value="Genomic_DNA"/>
</dbReference>
<comment type="similarity">
    <text evidence="1">Belongs to the aldehyde dehydrogenase family.</text>
</comment>
<dbReference type="InterPro" id="IPR016163">
    <property type="entry name" value="Ald_DH_C"/>
</dbReference>
<evidence type="ECO:0000313" key="8">
    <source>
        <dbReference type="EMBL" id="CAB5044188.1"/>
    </source>
</evidence>
<sequence length="507" mass="54421">MTLLNREEAVAFARNHQYKLLIGGKLCTAIDGSTMESIDPSTGKVITSVPKAGPQDVMKAVEAAKSAQPAWGALSIRERRTYYQALADAIAPHRDALAVLDAVDSGNPLNAMVKDVDYVFAQLSDWPALAMSLAGQTLPVTAEGLHYTAYRPYGVVGRIVPFNHPALFAICGFGAALMAGNTMVLKVADQTPLSALYLGEIINKILPPGVLNILSGGPDVGDAIVTHPVIKRVGFTGSGAVGQLIQQRAASVGVKHVSLELGGKNPLIVFPDADLDKAVAGAIHGMNFGVCQGQSCGSNSRILIHSSVHDDFVERMRSAIESIVVGRAYDPGTQMGPLVSRKQYDRVLGYIDQGKASGAKLVTGGSRPSHLDEQGYFIAPTVFSNVDMSMSIAKEEIFGPVVSVSSWNDYDMMLQQANDVEYGLTASIWSEDISLALKTAERIEAGYIWVNDANRHYWGVPFGGMKNSGLGREESMHELLSYMELQAINVIMKDPRTRLAEMTGNEP</sequence>
<evidence type="ECO:0000259" key="3">
    <source>
        <dbReference type="Pfam" id="PF00171"/>
    </source>
</evidence>
<reference evidence="5" key="1">
    <citation type="submission" date="2020-05" db="EMBL/GenBank/DDBJ databases">
        <authorList>
            <person name="Chiriac C."/>
            <person name="Salcher M."/>
            <person name="Ghai R."/>
            <person name="Kavagutti S V."/>
        </authorList>
    </citation>
    <scope>NUCLEOTIDE SEQUENCE</scope>
</reference>
<name>A0A6J6UXK7_9ZZZZ</name>
<organism evidence="5">
    <name type="scientific">freshwater metagenome</name>
    <dbReference type="NCBI Taxonomy" id="449393"/>
    <lineage>
        <taxon>unclassified sequences</taxon>
        <taxon>metagenomes</taxon>
        <taxon>ecological metagenomes</taxon>
    </lineage>
</organism>
<dbReference type="InterPro" id="IPR016161">
    <property type="entry name" value="Ald_DH/histidinol_DH"/>
</dbReference>
<protein>
    <submittedName>
        <fullName evidence="5">Unannotated protein</fullName>
    </submittedName>
</protein>
<dbReference type="EMBL" id="CAFBQA010000002">
    <property type="protein sequence ID" value="CAB5033458.1"/>
    <property type="molecule type" value="Genomic_DNA"/>
</dbReference>
<dbReference type="Gene3D" id="3.40.605.10">
    <property type="entry name" value="Aldehyde Dehydrogenase, Chain A, domain 1"/>
    <property type="match status" value="1"/>
</dbReference>
<dbReference type="InterPro" id="IPR029510">
    <property type="entry name" value="Ald_DH_CS_GLU"/>
</dbReference>
<dbReference type="PROSITE" id="PS00687">
    <property type="entry name" value="ALDEHYDE_DEHYDR_GLU"/>
    <property type="match status" value="1"/>
</dbReference>
<accession>A0A6J6UXK7</accession>
<evidence type="ECO:0000313" key="6">
    <source>
        <dbReference type="EMBL" id="CAB4887345.1"/>
    </source>
</evidence>
<evidence type="ECO:0000313" key="7">
    <source>
        <dbReference type="EMBL" id="CAB5033458.1"/>
    </source>
</evidence>
<dbReference type="SUPFAM" id="SSF53720">
    <property type="entry name" value="ALDH-like"/>
    <property type="match status" value="1"/>
</dbReference>
<evidence type="ECO:0000256" key="1">
    <source>
        <dbReference type="ARBA" id="ARBA00009986"/>
    </source>
</evidence>
<evidence type="ECO:0000313" key="4">
    <source>
        <dbReference type="EMBL" id="CAB4690499.1"/>
    </source>
</evidence>
<dbReference type="InterPro" id="IPR016162">
    <property type="entry name" value="Ald_DH_N"/>
</dbReference>
<evidence type="ECO:0000256" key="2">
    <source>
        <dbReference type="ARBA" id="ARBA00023002"/>
    </source>
</evidence>
<dbReference type="Pfam" id="PF00171">
    <property type="entry name" value="Aldedh"/>
    <property type="match status" value="1"/>
</dbReference>
<dbReference type="EMBL" id="CAFBQF010000002">
    <property type="protein sequence ID" value="CAB5044188.1"/>
    <property type="molecule type" value="Genomic_DNA"/>
</dbReference>
<dbReference type="InterPro" id="IPR015590">
    <property type="entry name" value="Aldehyde_DH_dom"/>
</dbReference>
<feature type="domain" description="Aldehyde dehydrogenase" evidence="3">
    <location>
        <begin position="33"/>
        <end position="487"/>
    </location>
</feature>
<proteinExistence type="inferred from homology"/>
<dbReference type="EMBL" id="CAFBMD010000001">
    <property type="protein sequence ID" value="CAB4887345.1"/>
    <property type="molecule type" value="Genomic_DNA"/>
</dbReference>
<dbReference type="EMBL" id="CAEZXW010000001">
    <property type="protein sequence ID" value="CAB4690499.1"/>
    <property type="molecule type" value="Genomic_DNA"/>
</dbReference>
<dbReference type="FunFam" id="3.40.309.10:FF:000012">
    <property type="entry name" value="Betaine aldehyde dehydrogenase"/>
    <property type="match status" value="1"/>
</dbReference>
<gene>
    <name evidence="4" type="ORF">UFOPK2593_00014</name>
    <name evidence="5" type="ORF">UFOPK2894_00057</name>
    <name evidence="6" type="ORF">UFOPK3492_00024</name>
    <name evidence="7" type="ORF">UFOPK4234_00066</name>
    <name evidence="8" type="ORF">UFOPK4295_00082</name>
</gene>
<dbReference type="FunFam" id="3.40.605.10:FF:000007">
    <property type="entry name" value="NAD/NADP-dependent betaine aldehyde dehydrogenase"/>
    <property type="match status" value="1"/>
</dbReference>